<protein>
    <submittedName>
        <fullName evidence="2">Uncharacterized protein</fullName>
    </submittedName>
</protein>
<dbReference type="Proteomes" id="UP000176009">
    <property type="component" value="Unassembled WGS sequence"/>
</dbReference>
<evidence type="ECO:0000313" key="1">
    <source>
        <dbReference type="EMBL" id="OEY73685.1"/>
    </source>
</evidence>
<reference evidence="2 4" key="1">
    <citation type="submission" date="2015-10" db="EMBL/GenBank/DDBJ databases">
        <title>Draft genome sequence of Salegentibacter salinarum KCTC 12975.</title>
        <authorList>
            <person name="Lin W."/>
            <person name="Zheng Q."/>
        </authorList>
    </citation>
    <scope>NUCLEOTIDE SEQUENCE [LARGE SCALE GENOMIC DNA]</scope>
    <source>
        <strain evidence="2 4">KCTC 12974</strain>
    </source>
</reference>
<evidence type="ECO:0000313" key="3">
    <source>
        <dbReference type="Proteomes" id="UP000176009"/>
    </source>
</evidence>
<dbReference type="Proteomes" id="UP000232533">
    <property type="component" value="Unassembled WGS sequence"/>
</dbReference>
<keyword evidence="3" id="KW-1185">Reference proteome</keyword>
<name>A0A2N0U1Z2_9FLAO</name>
<proteinExistence type="predicted"/>
<accession>A0A2N0U1Z2</accession>
<dbReference type="EMBL" id="MJBR01000003">
    <property type="protein sequence ID" value="OEY73685.1"/>
    <property type="molecule type" value="Genomic_DNA"/>
</dbReference>
<sequence length="59" mass="7189">MKTYELMLKFYLLKLLKSWLTSHLVWVKSNKLGEILQKVLCAIFIFWNNTINVSWKFYC</sequence>
<dbReference type="EMBL" id="LKTR01000005">
    <property type="protein sequence ID" value="PKD20999.1"/>
    <property type="molecule type" value="Genomic_DNA"/>
</dbReference>
<evidence type="ECO:0000313" key="4">
    <source>
        <dbReference type="Proteomes" id="UP000232533"/>
    </source>
</evidence>
<organism evidence="2 4">
    <name type="scientific">Salegentibacter salarius</name>
    <dbReference type="NCBI Taxonomy" id="435906"/>
    <lineage>
        <taxon>Bacteria</taxon>
        <taxon>Pseudomonadati</taxon>
        <taxon>Bacteroidota</taxon>
        <taxon>Flavobacteriia</taxon>
        <taxon>Flavobacteriales</taxon>
        <taxon>Flavobacteriaceae</taxon>
        <taxon>Salegentibacter</taxon>
    </lineage>
</organism>
<gene>
    <name evidence="2" type="ORF">APR40_07825</name>
    <name evidence="1" type="ORF">BHS39_07830</name>
</gene>
<evidence type="ECO:0000313" key="2">
    <source>
        <dbReference type="EMBL" id="PKD20999.1"/>
    </source>
</evidence>
<reference evidence="1 3" key="2">
    <citation type="submission" date="2016-09" db="EMBL/GenBank/DDBJ databases">
        <title>Genome Sequence of Salegentibacter salarius,Isolated from a Marine Solar Saltern of the Yellow Sea in South Korea.</title>
        <authorList>
            <person name="Zheng Q."/>
            <person name="Liu Y."/>
        </authorList>
    </citation>
    <scope>NUCLEOTIDE SEQUENCE [LARGE SCALE GENOMIC DNA]</scope>
    <source>
        <strain evidence="1 3">KCTC 12974</strain>
    </source>
</reference>
<dbReference type="AlphaFoldDB" id="A0A2N0U1Z2"/>
<comment type="caution">
    <text evidence="2">The sequence shown here is derived from an EMBL/GenBank/DDBJ whole genome shotgun (WGS) entry which is preliminary data.</text>
</comment>